<evidence type="ECO:0000313" key="2">
    <source>
        <dbReference type="EMBL" id="QFZ16887.1"/>
    </source>
</evidence>
<sequence length="71" mass="7422">MASGSGGTEPELIHEIDAIEDGVPYPDPVKGPDGDPLIGPYKPDPTPLDSGPFSFLDSEVDDPPPVKGDTY</sequence>
<gene>
    <name evidence="2" type="ORF">EKG83_04855</name>
</gene>
<dbReference type="Proteomes" id="UP000325787">
    <property type="component" value="Chromosome"/>
</dbReference>
<evidence type="ECO:0000313" key="3">
    <source>
        <dbReference type="Proteomes" id="UP000325787"/>
    </source>
</evidence>
<dbReference type="EMBL" id="CP034550">
    <property type="protein sequence ID" value="QFZ16887.1"/>
    <property type="molecule type" value="Genomic_DNA"/>
</dbReference>
<dbReference type="KEGG" id="ssyi:EKG83_04855"/>
<reference evidence="3" key="1">
    <citation type="journal article" date="2021" name="Curr. Microbiol.">
        <title>Complete genome of nocamycin-producing strain Saccharothrix syringae NRRL B-16468 reveals the biosynthetic potential for secondary metabolites.</title>
        <authorList>
            <person name="Mo X."/>
            <person name="Yang S."/>
        </authorList>
    </citation>
    <scope>NUCLEOTIDE SEQUENCE [LARGE SCALE GENOMIC DNA]</scope>
    <source>
        <strain evidence="3">ATCC 51364 / DSM 43886 / JCM 6844 / KCTC 9398 / NBRC 14523 / NRRL B-16468 / INA 2240</strain>
    </source>
</reference>
<keyword evidence="3" id="KW-1185">Reference proteome</keyword>
<name>A0A5Q0GS49_SACSY</name>
<organism evidence="2 3">
    <name type="scientific">Saccharothrix syringae</name>
    <name type="common">Nocardiopsis syringae</name>
    <dbReference type="NCBI Taxonomy" id="103733"/>
    <lineage>
        <taxon>Bacteria</taxon>
        <taxon>Bacillati</taxon>
        <taxon>Actinomycetota</taxon>
        <taxon>Actinomycetes</taxon>
        <taxon>Pseudonocardiales</taxon>
        <taxon>Pseudonocardiaceae</taxon>
        <taxon>Saccharothrix</taxon>
    </lineage>
</organism>
<accession>A0A5Q0GS49</accession>
<proteinExistence type="predicted"/>
<feature type="region of interest" description="Disordered" evidence="1">
    <location>
        <begin position="20"/>
        <end position="71"/>
    </location>
</feature>
<dbReference type="RefSeq" id="WP_153277877.1">
    <property type="nucleotide sequence ID" value="NZ_CP034550.1"/>
</dbReference>
<protein>
    <submittedName>
        <fullName evidence="2">Uncharacterized protein</fullName>
    </submittedName>
</protein>
<dbReference type="AlphaFoldDB" id="A0A5Q0GS49"/>
<evidence type="ECO:0000256" key="1">
    <source>
        <dbReference type="SAM" id="MobiDB-lite"/>
    </source>
</evidence>